<dbReference type="EMBL" id="JBITLV010000008">
    <property type="protein sequence ID" value="MFI7589562.1"/>
    <property type="molecule type" value="Genomic_DNA"/>
</dbReference>
<keyword evidence="2" id="KW-1133">Transmembrane helix</keyword>
<protein>
    <submittedName>
        <fullName evidence="3">Uncharacterized protein</fullName>
    </submittedName>
</protein>
<organism evidence="3 4">
    <name type="scientific">Spongisporangium articulatum</name>
    <dbReference type="NCBI Taxonomy" id="3362603"/>
    <lineage>
        <taxon>Bacteria</taxon>
        <taxon>Bacillati</taxon>
        <taxon>Actinomycetota</taxon>
        <taxon>Actinomycetes</taxon>
        <taxon>Kineosporiales</taxon>
        <taxon>Kineosporiaceae</taxon>
        <taxon>Spongisporangium</taxon>
    </lineage>
</organism>
<feature type="transmembrane region" description="Helical" evidence="2">
    <location>
        <begin position="57"/>
        <end position="80"/>
    </location>
</feature>
<name>A0ABW8AV98_9ACTN</name>
<evidence type="ECO:0000313" key="4">
    <source>
        <dbReference type="Proteomes" id="UP001612915"/>
    </source>
</evidence>
<feature type="compositionally biased region" description="Polar residues" evidence="1">
    <location>
        <begin position="1"/>
        <end position="17"/>
    </location>
</feature>
<proteinExistence type="predicted"/>
<keyword evidence="2" id="KW-0812">Transmembrane</keyword>
<evidence type="ECO:0000256" key="1">
    <source>
        <dbReference type="SAM" id="MobiDB-lite"/>
    </source>
</evidence>
<gene>
    <name evidence="3" type="ORF">ACIB24_21050</name>
</gene>
<sequence length="98" mass="10661">MAADRTFSSGEPQTTQLRRPPSIAEWGAGQPFPTSQAIPAGYGTWTPDAPLRRGRSVLYYVVLFTLAAVLGAGLGLAAAFHDAIQYRVDHQWSRIHHG</sequence>
<accession>A0ABW8AV98</accession>
<dbReference type="RefSeq" id="WP_398284166.1">
    <property type="nucleotide sequence ID" value="NZ_JBITLV010000008.1"/>
</dbReference>
<reference evidence="3 4" key="1">
    <citation type="submission" date="2024-10" db="EMBL/GenBank/DDBJ databases">
        <title>The Natural Products Discovery Center: Release of the First 8490 Sequenced Strains for Exploring Actinobacteria Biosynthetic Diversity.</title>
        <authorList>
            <person name="Kalkreuter E."/>
            <person name="Kautsar S.A."/>
            <person name="Yang D."/>
            <person name="Bader C.D."/>
            <person name="Teijaro C.N."/>
            <person name="Fluegel L."/>
            <person name="Davis C.M."/>
            <person name="Simpson J.R."/>
            <person name="Lauterbach L."/>
            <person name="Steele A.D."/>
            <person name="Gui C."/>
            <person name="Meng S."/>
            <person name="Li G."/>
            <person name="Viehrig K."/>
            <person name="Ye F."/>
            <person name="Su P."/>
            <person name="Kiefer A.F."/>
            <person name="Nichols A."/>
            <person name="Cepeda A.J."/>
            <person name="Yan W."/>
            <person name="Fan B."/>
            <person name="Jiang Y."/>
            <person name="Adhikari A."/>
            <person name="Zheng C.-J."/>
            <person name="Schuster L."/>
            <person name="Cowan T.M."/>
            <person name="Smanski M.J."/>
            <person name="Chevrette M.G."/>
            <person name="De Carvalho L.P.S."/>
            <person name="Shen B."/>
        </authorList>
    </citation>
    <scope>NUCLEOTIDE SEQUENCE [LARGE SCALE GENOMIC DNA]</scope>
    <source>
        <strain evidence="3 4">NPDC049639</strain>
    </source>
</reference>
<keyword evidence="4" id="KW-1185">Reference proteome</keyword>
<feature type="region of interest" description="Disordered" evidence="1">
    <location>
        <begin position="1"/>
        <end position="39"/>
    </location>
</feature>
<evidence type="ECO:0000256" key="2">
    <source>
        <dbReference type="SAM" id="Phobius"/>
    </source>
</evidence>
<comment type="caution">
    <text evidence="3">The sequence shown here is derived from an EMBL/GenBank/DDBJ whole genome shotgun (WGS) entry which is preliminary data.</text>
</comment>
<dbReference type="Proteomes" id="UP001612915">
    <property type="component" value="Unassembled WGS sequence"/>
</dbReference>
<keyword evidence="2" id="KW-0472">Membrane</keyword>
<evidence type="ECO:0000313" key="3">
    <source>
        <dbReference type="EMBL" id="MFI7589562.1"/>
    </source>
</evidence>